<accession>A0A3Q2QA82</accession>
<organism evidence="10 11">
    <name type="scientific">Fundulus heteroclitus</name>
    <name type="common">Killifish</name>
    <name type="synonym">Mummichog</name>
    <dbReference type="NCBI Taxonomy" id="8078"/>
    <lineage>
        <taxon>Eukaryota</taxon>
        <taxon>Metazoa</taxon>
        <taxon>Chordata</taxon>
        <taxon>Craniata</taxon>
        <taxon>Vertebrata</taxon>
        <taxon>Euteleostomi</taxon>
        <taxon>Actinopterygii</taxon>
        <taxon>Neopterygii</taxon>
        <taxon>Teleostei</taxon>
        <taxon>Neoteleostei</taxon>
        <taxon>Acanthomorphata</taxon>
        <taxon>Ovalentaria</taxon>
        <taxon>Atherinomorphae</taxon>
        <taxon>Cyprinodontiformes</taxon>
        <taxon>Fundulidae</taxon>
        <taxon>Fundulus</taxon>
    </lineage>
</organism>
<dbReference type="InterPro" id="IPR045249">
    <property type="entry name" value="HARBI1-like"/>
</dbReference>
<dbReference type="Proteomes" id="UP000265000">
    <property type="component" value="Unplaced"/>
</dbReference>
<dbReference type="InterPro" id="IPR027806">
    <property type="entry name" value="HARBI1_dom"/>
</dbReference>
<evidence type="ECO:0000256" key="3">
    <source>
        <dbReference type="ARBA" id="ARBA00006958"/>
    </source>
</evidence>
<reference evidence="10" key="1">
    <citation type="submission" date="2025-08" db="UniProtKB">
        <authorList>
            <consortium name="Ensembl"/>
        </authorList>
    </citation>
    <scope>IDENTIFICATION</scope>
</reference>
<evidence type="ECO:0000259" key="8">
    <source>
        <dbReference type="Pfam" id="PF13359"/>
    </source>
</evidence>
<dbReference type="AlphaFoldDB" id="A0A3Q2QA82"/>
<evidence type="ECO:0000313" key="11">
    <source>
        <dbReference type="Proteomes" id="UP000265000"/>
    </source>
</evidence>
<keyword evidence="7" id="KW-0539">Nucleus</keyword>
<keyword evidence="11" id="KW-1185">Reference proteome</keyword>
<keyword evidence="4" id="KW-0540">Nuclease</keyword>
<dbReference type="GO" id="GO:0046872">
    <property type="term" value="F:metal ion binding"/>
    <property type="evidence" value="ECO:0007669"/>
    <property type="project" value="UniProtKB-KW"/>
</dbReference>
<dbReference type="OrthoDB" id="8446172at2759"/>
<reference evidence="10" key="2">
    <citation type="submission" date="2025-09" db="UniProtKB">
        <authorList>
            <consortium name="Ensembl"/>
        </authorList>
    </citation>
    <scope>IDENTIFICATION</scope>
</reference>
<evidence type="ECO:0000256" key="7">
    <source>
        <dbReference type="ARBA" id="ARBA00023242"/>
    </source>
</evidence>
<evidence type="ECO:0000259" key="9">
    <source>
        <dbReference type="Pfam" id="PF26138"/>
    </source>
</evidence>
<feature type="domain" description="DDE Tnp4" evidence="8">
    <location>
        <begin position="189"/>
        <end position="341"/>
    </location>
</feature>
<dbReference type="PANTHER" id="PTHR22930:SF85">
    <property type="entry name" value="GH03217P-RELATED"/>
    <property type="match status" value="1"/>
</dbReference>
<feature type="domain" description="DUF8040" evidence="9">
    <location>
        <begin position="66"/>
        <end position="154"/>
    </location>
</feature>
<keyword evidence="5" id="KW-0479">Metal-binding</keyword>
<evidence type="ECO:0000256" key="5">
    <source>
        <dbReference type="ARBA" id="ARBA00022723"/>
    </source>
</evidence>
<keyword evidence="6" id="KW-0378">Hydrolase</keyword>
<comment type="subcellular location">
    <subcellularLocation>
        <location evidence="2">Nucleus</location>
    </subcellularLocation>
</comment>
<dbReference type="Pfam" id="PF13359">
    <property type="entry name" value="DDE_Tnp_4"/>
    <property type="match status" value="1"/>
</dbReference>
<evidence type="ECO:0000256" key="1">
    <source>
        <dbReference type="ARBA" id="ARBA00001968"/>
    </source>
</evidence>
<protein>
    <submittedName>
        <fullName evidence="10">Protein ALP1-like</fullName>
    </submittedName>
</protein>
<name>A0A3Q2QA82_FUNHE</name>
<dbReference type="STRING" id="8078.ENSFHEP00000023958"/>
<dbReference type="GeneID" id="105926221"/>
<dbReference type="GO" id="GO:0005634">
    <property type="term" value="C:nucleus"/>
    <property type="evidence" value="ECO:0007669"/>
    <property type="project" value="UniProtKB-SubCell"/>
</dbReference>
<dbReference type="PANTHER" id="PTHR22930">
    <property type="match status" value="1"/>
</dbReference>
<evidence type="ECO:0000313" key="10">
    <source>
        <dbReference type="Ensembl" id="ENSFHEP00000023958.1"/>
    </source>
</evidence>
<dbReference type="InterPro" id="IPR058353">
    <property type="entry name" value="DUF8040"/>
</dbReference>
<comment type="cofactor">
    <cofactor evidence="1">
        <name>a divalent metal cation</name>
        <dbReference type="ChEBI" id="CHEBI:60240"/>
    </cofactor>
</comment>
<proteinExistence type="inferred from homology"/>
<dbReference type="Pfam" id="PF26138">
    <property type="entry name" value="DUF8040"/>
    <property type="match status" value="1"/>
</dbReference>
<sequence length="365" mass="40437">MDARSKVVVAVALLELKKLQERYADCLSAVMMNASEEDERRRRLLITAALRARGQIVLKAGGQWEAMLNADDDAFRRHFGLSKAQFASLLTRLQERGVAKEHSQGLPPVPASKRVLMFLWYMANQNSFREMSDRFDVSPSSAHRIVLGVLAAVCAMGPTFVSWPDAGERASSAAAFQRVCGLGGVIGAVDGCHVRVQRPAVRGGDYMNGRCFYSVLLQAIVDERGRFLDVFAGPPGRLGDARMLRASSFYDARQEMLGEYRLLGDSAYFDQGFPFIVACKPDDGALSEAELQQNRRISRGRAVVDQALGRLKCRWRRLRDLQNTRLDAVVMVVLAACFLHNVCAEASETCPDHPHGCPREEDGNE</sequence>
<evidence type="ECO:0000256" key="6">
    <source>
        <dbReference type="ARBA" id="ARBA00022801"/>
    </source>
</evidence>
<comment type="similarity">
    <text evidence="3">Belongs to the HARBI1 family.</text>
</comment>
<dbReference type="GO" id="GO:0016787">
    <property type="term" value="F:hydrolase activity"/>
    <property type="evidence" value="ECO:0007669"/>
    <property type="project" value="UniProtKB-KW"/>
</dbReference>
<evidence type="ECO:0000256" key="4">
    <source>
        <dbReference type="ARBA" id="ARBA00022722"/>
    </source>
</evidence>
<dbReference type="Ensembl" id="ENSFHET00000009005.1">
    <property type="protein sequence ID" value="ENSFHEP00000023958.1"/>
    <property type="gene ID" value="ENSFHEG00000005268.1"/>
</dbReference>
<dbReference type="GeneTree" id="ENSGT00940000164797"/>
<evidence type="ECO:0000256" key="2">
    <source>
        <dbReference type="ARBA" id="ARBA00004123"/>
    </source>
</evidence>
<dbReference type="GO" id="GO:0004518">
    <property type="term" value="F:nuclease activity"/>
    <property type="evidence" value="ECO:0007669"/>
    <property type="project" value="UniProtKB-KW"/>
</dbReference>